<proteinExistence type="inferred from homology"/>
<dbReference type="GO" id="GO:0032259">
    <property type="term" value="P:methylation"/>
    <property type="evidence" value="ECO:0007669"/>
    <property type="project" value="UniProtKB-KW"/>
</dbReference>
<accession>A0ABW6S956</accession>
<keyword evidence="5" id="KW-0443">Lipid metabolism</keyword>
<reference evidence="7 8" key="1">
    <citation type="submission" date="2024-10" db="EMBL/GenBank/DDBJ databases">
        <title>The Natural Products Discovery Center: Release of the First 8490 Sequenced Strains for Exploring Actinobacteria Biosynthetic Diversity.</title>
        <authorList>
            <person name="Kalkreuter E."/>
            <person name="Kautsar S.A."/>
            <person name="Yang D."/>
            <person name="Bader C.D."/>
            <person name="Teijaro C.N."/>
            <person name="Fluegel L."/>
            <person name="Davis C.M."/>
            <person name="Simpson J.R."/>
            <person name="Lauterbach L."/>
            <person name="Steele A.D."/>
            <person name="Gui C."/>
            <person name="Meng S."/>
            <person name="Li G."/>
            <person name="Viehrig K."/>
            <person name="Ye F."/>
            <person name="Su P."/>
            <person name="Kiefer A.F."/>
            <person name="Nichols A."/>
            <person name="Cepeda A.J."/>
            <person name="Yan W."/>
            <person name="Fan B."/>
            <person name="Jiang Y."/>
            <person name="Adhikari A."/>
            <person name="Zheng C.-J."/>
            <person name="Schuster L."/>
            <person name="Cowan T.M."/>
            <person name="Smanski M.J."/>
            <person name="Chevrette M.G."/>
            <person name="De Carvalho L.P.S."/>
            <person name="Shen B."/>
        </authorList>
    </citation>
    <scope>NUCLEOTIDE SEQUENCE [LARGE SCALE GENOMIC DNA]</scope>
    <source>
        <strain evidence="7 8">NPDC002593</strain>
    </source>
</reference>
<dbReference type="EMBL" id="JBIAQY010000012">
    <property type="protein sequence ID" value="MFF3572219.1"/>
    <property type="molecule type" value="Genomic_DNA"/>
</dbReference>
<gene>
    <name evidence="7" type="ORF">ACFYXQ_31005</name>
</gene>
<comment type="similarity">
    <text evidence="1">Belongs to the CFA/CMAS family.</text>
</comment>
<evidence type="ECO:0000313" key="7">
    <source>
        <dbReference type="EMBL" id="MFF3572219.1"/>
    </source>
</evidence>
<protein>
    <submittedName>
        <fullName evidence="7">Class I SAM-dependent methyltransferase</fullName>
        <ecNumber evidence="7">2.1.1.-</ecNumber>
    </submittedName>
</protein>
<dbReference type="SUPFAM" id="SSF53335">
    <property type="entry name" value="S-adenosyl-L-methionine-dependent methyltransferases"/>
    <property type="match status" value="1"/>
</dbReference>
<comment type="caution">
    <text evidence="7">The sequence shown here is derived from an EMBL/GenBank/DDBJ whole genome shotgun (WGS) entry which is preliminary data.</text>
</comment>
<dbReference type="InterPro" id="IPR050723">
    <property type="entry name" value="CFA/CMAS"/>
</dbReference>
<dbReference type="Proteomes" id="UP001601992">
    <property type="component" value="Unassembled WGS sequence"/>
</dbReference>
<evidence type="ECO:0000256" key="5">
    <source>
        <dbReference type="ARBA" id="ARBA00023098"/>
    </source>
</evidence>
<evidence type="ECO:0000256" key="3">
    <source>
        <dbReference type="ARBA" id="ARBA00022679"/>
    </source>
</evidence>
<dbReference type="PANTHER" id="PTHR43667">
    <property type="entry name" value="CYCLOPROPANE-FATTY-ACYL-PHOSPHOLIPID SYNTHASE"/>
    <property type="match status" value="1"/>
</dbReference>
<dbReference type="Pfam" id="PF02353">
    <property type="entry name" value="CMAS"/>
    <property type="match status" value="1"/>
</dbReference>
<keyword evidence="2 7" id="KW-0489">Methyltransferase</keyword>
<dbReference type="RefSeq" id="WP_063713170.1">
    <property type="nucleotide sequence ID" value="NZ_JBIAQY010000012.1"/>
</dbReference>
<dbReference type="EC" id="2.1.1.-" evidence="7"/>
<dbReference type="PANTHER" id="PTHR43667:SF1">
    <property type="entry name" value="CYCLOPROPANE-FATTY-ACYL-PHOSPHOLIPID SYNTHASE"/>
    <property type="match status" value="1"/>
</dbReference>
<name>A0ABW6S956_9NOCA</name>
<dbReference type="GO" id="GO:0008168">
    <property type="term" value="F:methyltransferase activity"/>
    <property type="evidence" value="ECO:0007669"/>
    <property type="project" value="UniProtKB-KW"/>
</dbReference>
<keyword evidence="8" id="KW-1185">Reference proteome</keyword>
<evidence type="ECO:0000256" key="2">
    <source>
        <dbReference type="ARBA" id="ARBA00022603"/>
    </source>
</evidence>
<dbReference type="InterPro" id="IPR029063">
    <property type="entry name" value="SAM-dependent_MTases_sf"/>
</dbReference>
<evidence type="ECO:0000256" key="1">
    <source>
        <dbReference type="ARBA" id="ARBA00010815"/>
    </source>
</evidence>
<evidence type="ECO:0000256" key="4">
    <source>
        <dbReference type="ARBA" id="ARBA00022691"/>
    </source>
</evidence>
<feature type="region of interest" description="Disordered" evidence="6">
    <location>
        <begin position="293"/>
        <end position="314"/>
    </location>
</feature>
<dbReference type="InterPro" id="IPR003333">
    <property type="entry name" value="CMAS"/>
</dbReference>
<evidence type="ECO:0000313" key="8">
    <source>
        <dbReference type="Proteomes" id="UP001601992"/>
    </source>
</evidence>
<dbReference type="CDD" id="cd02440">
    <property type="entry name" value="AdoMet_MTases"/>
    <property type="match status" value="1"/>
</dbReference>
<sequence>MTVAGPIRSAVRSRAELPDQFFAQFLDRTRTYSCALWTHPDDTLEQAQVAKIDLALGKCDLQPGMTLLDVGCGWGSTMLRAMDSYGVNAIGLTGNRDQYRYVRDQLVDRLIRGRPYGGVRRQGWEEFDRHPDRIVCIGRLEHLLPQRYPDFFDFAYRILPEDGVLLVQTVVAPGLDRSSAHQTRLAATDAEFAPETIFPVDRLLPPKGVAEYAEDAGFTITGLERLGQHYTTTLQCWASALHEHRDRAIELAGRDTYDAYISYMTGCADHFSSGRLDVMQFTCTKPAPYRSVPRSLPRDIRSSDYRTGMTTHAA</sequence>
<dbReference type="PIRSF" id="PIRSF003085">
    <property type="entry name" value="CMAS"/>
    <property type="match status" value="1"/>
</dbReference>
<organism evidence="7 8">
    <name type="scientific">Nocardia jiangxiensis</name>
    <dbReference type="NCBI Taxonomy" id="282685"/>
    <lineage>
        <taxon>Bacteria</taxon>
        <taxon>Bacillati</taxon>
        <taxon>Actinomycetota</taxon>
        <taxon>Actinomycetes</taxon>
        <taxon>Mycobacteriales</taxon>
        <taxon>Nocardiaceae</taxon>
        <taxon>Nocardia</taxon>
    </lineage>
</organism>
<dbReference type="Gene3D" id="3.40.50.150">
    <property type="entry name" value="Vaccinia Virus protein VP39"/>
    <property type="match status" value="1"/>
</dbReference>
<keyword evidence="3 7" id="KW-0808">Transferase</keyword>
<keyword evidence="4" id="KW-0949">S-adenosyl-L-methionine</keyword>
<evidence type="ECO:0000256" key="6">
    <source>
        <dbReference type="SAM" id="MobiDB-lite"/>
    </source>
</evidence>